<sequence>MLEVAIAAFNLAIYDGVLPQEEPVTDTNETTQAVATEEANEEPKKVEE</sequence>
<feature type="compositionally biased region" description="Polar residues" evidence="1">
    <location>
        <begin position="25"/>
        <end position="34"/>
    </location>
</feature>
<evidence type="ECO:0000256" key="1">
    <source>
        <dbReference type="SAM" id="MobiDB-lite"/>
    </source>
</evidence>
<comment type="caution">
    <text evidence="2">The sequence shown here is derived from an EMBL/GenBank/DDBJ whole genome shotgun (WGS) entry which is preliminary data.</text>
</comment>
<organism evidence="2">
    <name type="scientific">bioreactor metagenome</name>
    <dbReference type="NCBI Taxonomy" id="1076179"/>
    <lineage>
        <taxon>unclassified sequences</taxon>
        <taxon>metagenomes</taxon>
        <taxon>ecological metagenomes</taxon>
    </lineage>
</organism>
<evidence type="ECO:0000313" key="2">
    <source>
        <dbReference type="EMBL" id="MPM90029.1"/>
    </source>
</evidence>
<proteinExistence type="predicted"/>
<gene>
    <name evidence="2" type="ORF">SDC9_137145</name>
</gene>
<reference evidence="2" key="1">
    <citation type="submission" date="2019-08" db="EMBL/GenBank/DDBJ databases">
        <authorList>
            <person name="Kucharzyk K."/>
            <person name="Murdoch R.W."/>
            <person name="Higgins S."/>
            <person name="Loffler F."/>
        </authorList>
    </citation>
    <scope>NUCLEOTIDE SEQUENCE</scope>
</reference>
<dbReference type="EMBL" id="VSSQ01037363">
    <property type="protein sequence ID" value="MPM90029.1"/>
    <property type="molecule type" value="Genomic_DNA"/>
</dbReference>
<name>A0A645DL60_9ZZZZ</name>
<feature type="region of interest" description="Disordered" evidence="1">
    <location>
        <begin position="20"/>
        <end position="48"/>
    </location>
</feature>
<accession>A0A645DL60</accession>
<dbReference type="AlphaFoldDB" id="A0A645DL60"/>
<protein>
    <submittedName>
        <fullName evidence="2">Uncharacterized protein</fullName>
    </submittedName>
</protein>